<dbReference type="Proteomes" id="UP000182836">
    <property type="component" value="Unassembled WGS sequence"/>
</dbReference>
<dbReference type="EMBL" id="FNED01000028">
    <property type="protein sequence ID" value="SDJ77354.1"/>
    <property type="molecule type" value="Genomic_DNA"/>
</dbReference>
<dbReference type="Pfam" id="PF04860">
    <property type="entry name" value="Phage_portal"/>
    <property type="match status" value="1"/>
</dbReference>
<reference evidence="2 4" key="1">
    <citation type="submission" date="2015-07" db="EMBL/GenBank/DDBJ databases">
        <title>Fjat-14205 dsm 2895.</title>
        <authorList>
            <person name="Liu B."/>
            <person name="Wang J."/>
            <person name="Zhu Y."/>
            <person name="Liu G."/>
            <person name="Chen Q."/>
            <person name="Chen Z."/>
            <person name="Lan J."/>
            <person name="Che J."/>
            <person name="Ge C."/>
            <person name="Shi H."/>
            <person name="Pan Z."/>
            <person name="Liu X."/>
        </authorList>
    </citation>
    <scope>NUCLEOTIDE SEQUENCE [LARGE SCALE GENOMIC DNA]</scope>
    <source>
        <strain evidence="2 4">DSM 2895</strain>
    </source>
</reference>
<keyword evidence="4" id="KW-1185">Reference proteome</keyword>
<dbReference type="STRING" id="47500.AF333_28955"/>
<dbReference type="RefSeq" id="WP_043063240.1">
    <property type="nucleotide sequence ID" value="NZ_BJOA01000092.1"/>
</dbReference>
<accession>A0A0D1Y183</accession>
<dbReference type="GeneID" id="42309163"/>
<evidence type="ECO:0000313" key="2">
    <source>
        <dbReference type="EMBL" id="KON90511.1"/>
    </source>
</evidence>
<dbReference type="InterPro" id="IPR016753">
    <property type="entry name" value="PBSX_Firmicutes"/>
</dbReference>
<dbReference type="InterPro" id="IPR006944">
    <property type="entry name" value="Phage/GTA_portal"/>
</dbReference>
<evidence type="ECO:0000313" key="5">
    <source>
        <dbReference type="Proteomes" id="UP000182836"/>
    </source>
</evidence>
<dbReference type="NCBIfam" id="TIGR01540">
    <property type="entry name" value="portal_PBSX"/>
    <property type="match status" value="1"/>
</dbReference>
<protein>
    <submittedName>
        <fullName evidence="3">Phage portal protein, PBSX family</fullName>
    </submittedName>
</protein>
<dbReference type="AlphaFoldDB" id="A0A0D1Y183"/>
<evidence type="ECO:0000313" key="4">
    <source>
        <dbReference type="Proteomes" id="UP000037269"/>
    </source>
</evidence>
<dbReference type="PIRSF" id="PIRSF019260">
    <property type="entry name" value="PBSX_XkdE_prd"/>
    <property type="match status" value="1"/>
</dbReference>
<sequence length="502" mass="56977">MKQKTVRARVIKSGQSIGTSVVSKQELSDYEADSVYTEIIMPKYPPRILKVIVENSTILQQCITAYKQNICGFGLSTVYRDDDSVGDETDEMKKEWETMRLLLRQFNFDKPHKDIWGQGIADREETGNGYIEVIRDGLNKPVGLENVNPETMKVTKKGEAVSININGTTIPIKKRFRKYIQETKGKKVWFKEFGDPRIMDSRTGEYDVNTPEEHQAHEIIHLKIGSGPYGIPRWIGHLPHITGARKAEELNLKYFEQGRHTPLAILIKNGLLSDESEAALKEYAESVEGVDNAHKFLLLEVEGDESESSMPGESNPKVDIEIKSLADMLQQDALFQEYDDNSRQKVQSAFRLPDIYIGRSRDFNRATADMARQITEEQVFQPERDSLSFIINHKLLAEYDFRYVEVVFNGPEISDAQDATRLIGVGNVAGAITPNDLRAYIGKRVFNRDLDNLAIPEADIPIALQKQQQNSQPVELQKAANQDVVRILKDLCDVLEDFQGRE</sequence>
<name>A0A0D1Y183_ANEMI</name>
<dbReference type="EMBL" id="LGUG01000012">
    <property type="protein sequence ID" value="KON90511.1"/>
    <property type="molecule type" value="Genomic_DNA"/>
</dbReference>
<organism evidence="2 4">
    <name type="scientific">Aneurinibacillus migulanus</name>
    <name type="common">Bacillus migulanus</name>
    <dbReference type="NCBI Taxonomy" id="47500"/>
    <lineage>
        <taxon>Bacteria</taxon>
        <taxon>Bacillati</taxon>
        <taxon>Bacillota</taxon>
        <taxon>Bacilli</taxon>
        <taxon>Bacillales</taxon>
        <taxon>Paenibacillaceae</taxon>
        <taxon>Aneurinibacillus group</taxon>
        <taxon>Aneurinibacillus</taxon>
    </lineage>
</organism>
<evidence type="ECO:0000313" key="3">
    <source>
        <dbReference type="EMBL" id="SDJ77354.1"/>
    </source>
</evidence>
<evidence type="ECO:0000256" key="1">
    <source>
        <dbReference type="ARBA" id="ARBA00006799"/>
    </source>
</evidence>
<gene>
    <name evidence="2" type="ORF">AF333_28955</name>
    <name evidence="3" type="ORF">SAMN04487909_12838</name>
</gene>
<dbReference type="OrthoDB" id="2756373at2"/>
<reference evidence="3 5" key="2">
    <citation type="submission" date="2016-10" db="EMBL/GenBank/DDBJ databases">
        <authorList>
            <person name="de Groot N.N."/>
        </authorList>
    </citation>
    <scope>NUCLEOTIDE SEQUENCE [LARGE SCALE GENOMIC DNA]</scope>
    <source>
        <strain evidence="3 5">DSM 2895</strain>
    </source>
</reference>
<comment type="similarity">
    <text evidence="1">Belongs to the phage portal family. PBSX subfamily.</text>
</comment>
<proteinExistence type="inferred from homology"/>
<dbReference type="PATRIC" id="fig|47500.8.peg.5181"/>
<dbReference type="Proteomes" id="UP000037269">
    <property type="component" value="Unassembled WGS sequence"/>
</dbReference>
<dbReference type="InterPro" id="IPR006430">
    <property type="entry name" value="Phage_portal_PBSX"/>
</dbReference>